<dbReference type="SUPFAM" id="SSF51658">
    <property type="entry name" value="Xylose isomerase-like"/>
    <property type="match status" value="1"/>
</dbReference>
<proteinExistence type="predicted"/>
<keyword evidence="3" id="KW-0255">Endonuclease</keyword>
<keyword evidence="1" id="KW-0732">Signal</keyword>
<dbReference type="GO" id="GO:0008833">
    <property type="term" value="F:deoxyribonuclease IV (phage-T4-induced) activity"/>
    <property type="evidence" value="ECO:0007669"/>
    <property type="project" value="UniProtKB-EC"/>
</dbReference>
<dbReference type="InterPro" id="IPR050312">
    <property type="entry name" value="IolE/XylAMocC-like"/>
</dbReference>
<evidence type="ECO:0000256" key="1">
    <source>
        <dbReference type="SAM" id="SignalP"/>
    </source>
</evidence>
<evidence type="ECO:0000313" key="4">
    <source>
        <dbReference type="Proteomes" id="UP000318741"/>
    </source>
</evidence>
<dbReference type="Gene3D" id="3.20.20.150">
    <property type="entry name" value="Divalent-metal-dependent TIM barrel enzymes"/>
    <property type="match status" value="1"/>
</dbReference>
<dbReference type="KEGG" id="acaf:CA12_25360"/>
<dbReference type="PROSITE" id="PS51318">
    <property type="entry name" value="TAT"/>
    <property type="match status" value="1"/>
</dbReference>
<dbReference type="Pfam" id="PF01261">
    <property type="entry name" value="AP_endonuc_2"/>
    <property type="match status" value="1"/>
</dbReference>
<protein>
    <submittedName>
        <fullName evidence="3">Endonuclease 4</fullName>
        <ecNumber evidence="3">3.1.21.2</ecNumber>
    </submittedName>
</protein>
<dbReference type="InterPro" id="IPR013022">
    <property type="entry name" value="Xyl_isomerase-like_TIM-brl"/>
</dbReference>
<evidence type="ECO:0000259" key="2">
    <source>
        <dbReference type="Pfam" id="PF01261"/>
    </source>
</evidence>
<dbReference type="PANTHER" id="PTHR12110">
    <property type="entry name" value="HYDROXYPYRUVATE ISOMERASE"/>
    <property type="match status" value="1"/>
</dbReference>
<dbReference type="EMBL" id="CP036265">
    <property type="protein sequence ID" value="QDT16434.1"/>
    <property type="molecule type" value="Genomic_DNA"/>
</dbReference>
<dbReference type="OrthoDB" id="259215at2"/>
<name>A0A517PAN6_9PLAN</name>
<feature type="domain" description="Xylose isomerase-like TIM barrel" evidence="2">
    <location>
        <begin position="73"/>
        <end position="307"/>
    </location>
</feature>
<dbReference type="InterPro" id="IPR006311">
    <property type="entry name" value="TAT_signal"/>
</dbReference>
<sequence precursor="true">MSGPSRRTFLASAAAASAAALAARPASGVAAEPLKRQADGPLFKLSLAAYSFNKMLPRGSKTDTEMDLYDVADYAASLGLPGVELTGYYFPQSVQDFEAGGEGEKYVRDLAHHCFANGLSVSGTAIGNDFALPPGDARDQQIAACKRWIDAASALGAPVIRIFAGKVPKGGDEKEAIARCAAGINECLPHAAAKGVHLALENHGGITATPKQMLSIIEQVDDSPYFGVNFDSGNFQTDDPYRDLAAIAPYAINAQIKVKVRPNGKHEDADLDRIVGILGDAGYRGWLVLEYEEGGDVKAEAAKWIDKLRAAIA</sequence>
<keyword evidence="3" id="KW-0540">Nuclease</keyword>
<evidence type="ECO:0000313" key="3">
    <source>
        <dbReference type="EMBL" id="QDT16434.1"/>
    </source>
</evidence>
<reference evidence="3 4" key="1">
    <citation type="submission" date="2019-02" db="EMBL/GenBank/DDBJ databases">
        <title>Deep-cultivation of Planctomycetes and their phenomic and genomic characterization uncovers novel biology.</title>
        <authorList>
            <person name="Wiegand S."/>
            <person name="Jogler M."/>
            <person name="Boedeker C."/>
            <person name="Pinto D."/>
            <person name="Vollmers J."/>
            <person name="Rivas-Marin E."/>
            <person name="Kohn T."/>
            <person name="Peeters S.H."/>
            <person name="Heuer A."/>
            <person name="Rast P."/>
            <person name="Oberbeckmann S."/>
            <person name="Bunk B."/>
            <person name="Jeske O."/>
            <person name="Meyerdierks A."/>
            <person name="Storesund J.E."/>
            <person name="Kallscheuer N."/>
            <person name="Luecker S."/>
            <person name="Lage O.M."/>
            <person name="Pohl T."/>
            <person name="Merkel B.J."/>
            <person name="Hornburger P."/>
            <person name="Mueller R.-W."/>
            <person name="Bruemmer F."/>
            <person name="Labrenz M."/>
            <person name="Spormann A.M."/>
            <person name="Op den Camp H."/>
            <person name="Overmann J."/>
            <person name="Amann R."/>
            <person name="Jetten M.S.M."/>
            <person name="Mascher T."/>
            <person name="Medema M.H."/>
            <person name="Devos D.P."/>
            <person name="Kaster A.-K."/>
            <person name="Ovreas L."/>
            <person name="Rohde M."/>
            <person name="Galperin M.Y."/>
            <person name="Jogler C."/>
        </authorList>
    </citation>
    <scope>NUCLEOTIDE SEQUENCE [LARGE SCALE GENOMIC DNA]</scope>
    <source>
        <strain evidence="3 4">CA12</strain>
    </source>
</reference>
<dbReference type="EC" id="3.1.21.2" evidence="3"/>
<gene>
    <name evidence="3" type="primary">nfo_2</name>
    <name evidence="3" type="ORF">CA12_25360</name>
</gene>
<organism evidence="3 4">
    <name type="scientific">Alienimonas californiensis</name>
    <dbReference type="NCBI Taxonomy" id="2527989"/>
    <lineage>
        <taxon>Bacteria</taxon>
        <taxon>Pseudomonadati</taxon>
        <taxon>Planctomycetota</taxon>
        <taxon>Planctomycetia</taxon>
        <taxon>Planctomycetales</taxon>
        <taxon>Planctomycetaceae</taxon>
        <taxon>Alienimonas</taxon>
    </lineage>
</organism>
<dbReference type="AlphaFoldDB" id="A0A517PAN6"/>
<feature type="chain" id="PRO_5021802469" evidence="1">
    <location>
        <begin position="23"/>
        <end position="313"/>
    </location>
</feature>
<keyword evidence="3" id="KW-0378">Hydrolase</keyword>
<dbReference type="Proteomes" id="UP000318741">
    <property type="component" value="Chromosome"/>
</dbReference>
<accession>A0A517PAN6</accession>
<keyword evidence="4" id="KW-1185">Reference proteome</keyword>
<dbReference type="InterPro" id="IPR036237">
    <property type="entry name" value="Xyl_isomerase-like_sf"/>
</dbReference>
<feature type="signal peptide" evidence="1">
    <location>
        <begin position="1"/>
        <end position="22"/>
    </location>
</feature>
<dbReference type="RefSeq" id="WP_145359259.1">
    <property type="nucleotide sequence ID" value="NZ_CP036265.1"/>
</dbReference>
<dbReference type="PANTHER" id="PTHR12110:SF53">
    <property type="entry name" value="BLR5974 PROTEIN"/>
    <property type="match status" value="1"/>
</dbReference>